<dbReference type="InterPro" id="IPR050490">
    <property type="entry name" value="Bact_solute-bd_prot1"/>
</dbReference>
<dbReference type="RefSeq" id="WP_200501588.1">
    <property type="nucleotide sequence ID" value="NZ_JAEDAJ010000002.1"/>
</dbReference>
<evidence type="ECO:0000313" key="3">
    <source>
        <dbReference type="Proteomes" id="UP000612352"/>
    </source>
</evidence>
<sequence length="476" mass="51033">MPHLRSRTSPPPSADPAPSALRTTPSPPARRTVLGAGALGAGAASLGLAGCGSGSSGGKQSIVVAIVSNPQMQDAIGLVDHFRADHPDVDVRFVSLPENEARAKITASVASGGGEFDVVMISNYETPLWAKNGWLTDLQPFIDKTEGYEPEDFIPTIREALTSGKSMYSVPFYGESAFLVYRKDLFDEAGLTMPGHPSWDDIRSFAKTLHDPENGMSGIALRGLAGWGENLAPINTAINTFGGCWFDMDWAPRLDSEEVHEAVSTYVDTVRTWGQPGAATSGFGECLTQFAQGNAAMWFDASSMVSGIENPDSSTVAGKTDYTLGPTVDTESTGWLYSWALAIPETSTKKQAAWDFIAWMTHPDYFQLVGKEVGWESLPPGSRSSTYEIPEYKKLAAHYATPTLDSMDNATQEKAMTQEVPYPGLQFVGIPEFQDLGTRVGQQLSAAIAGGQSVEDALSQAQTFAASVARTYGWEG</sequence>
<gene>
    <name evidence="2" type="ORF">I8D64_05975</name>
</gene>
<dbReference type="Gene3D" id="3.40.190.10">
    <property type="entry name" value="Periplasmic binding protein-like II"/>
    <property type="match status" value="2"/>
</dbReference>
<dbReference type="EMBL" id="JAEDAJ010000002">
    <property type="protein sequence ID" value="MBK0330949.1"/>
    <property type="molecule type" value="Genomic_DNA"/>
</dbReference>
<organism evidence="2 3">
    <name type="scientific">Brachybacterium halotolerans</name>
    <dbReference type="NCBI Taxonomy" id="2795215"/>
    <lineage>
        <taxon>Bacteria</taxon>
        <taxon>Bacillati</taxon>
        <taxon>Actinomycetota</taxon>
        <taxon>Actinomycetes</taxon>
        <taxon>Micrococcales</taxon>
        <taxon>Dermabacteraceae</taxon>
        <taxon>Brachybacterium</taxon>
    </lineage>
</organism>
<dbReference type="Proteomes" id="UP000612352">
    <property type="component" value="Unassembled WGS sequence"/>
</dbReference>
<name>A0ABS1B8I1_9MICO</name>
<accession>A0ABS1B8I1</accession>
<keyword evidence="3" id="KW-1185">Reference proteome</keyword>
<dbReference type="SUPFAM" id="SSF53850">
    <property type="entry name" value="Periplasmic binding protein-like II"/>
    <property type="match status" value="1"/>
</dbReference>
<feature type="region of interest" description="Disordered" evidence="1">
    <location>
        <begin position="1"/>
        <end position="33"/>
    </location>
</feature>
<reference evidence="2 3" key="1">
    <citation type="submission" date="2020-12" db="EMBL/GenBank/DDBJ databases">
        <title>Brachybacterium sp. MASK1Z-5, whole genome shotgun sequence.</title>
        <authorList>
            <person name="Tuo L."/>
        </authorList>
    </citation>
    <scope>NUCLEOTIDE SEQUENCE [LARGE SCALE GENOMIC DNA]</scope>
    <source>
        <strain evidence="2 3">MASK1Z-5</strain>
    </source>
</reference>
<proteinExistence type="predicted"/>
<dbReference type="InterPro" id="IPR006059">
    <property type="entry name" value="SBP"/>
</dbReference>
<evidence type="ECO:0000256" key="1">
    <source>
        <dbReference type="SAM" id="MobiDB-lite"/>
    </source>
</evidence>
<dbReference type="PANTHER" id="PTHR43649:SF12">
    <property type="entry name" value="DIACETYLCHITOBIOSE BINDING PROTEIN DASA"/>
    <property type="match status" value="1"/>
</dbReference>
<comment type="caution">
    <text evidence="2">The sequence shown here is derived from an EMBL/GenBank/DDBJ whole genome shotgun (WGS) entry which is preliminary data.</text>
</comment>
<dbReference type="CDD" id="cd13585">
    <property type="entry name" value="PBP2_TMBP_like"/>
    <property type="match status" value="1"/>
</dbReference>
<protein>
    <submittedName>
        <fullName evidence="2">Sugar ABC transporter substrate-binding protein</fullName>
    </submittedName>
</protein>
<dbReference type="PANTHER" id="PTHR43649">
    <property type="entry name" value="ARABINOSE-BINDING PROTEIN-RELATED"/>
    <property type="match status" value="1"/>
</dbReference>
<evidence type="ECO:0000313" key="2">
    <source>
        <dbReference type="EMBL" id="MBK0330949.1"/>
    </source>
</evidence>
<dbReference type="Pfam" id="PF01547">
    <property type="entry name" value="SBP_bac_1"/>
    <property type="match status" value="1"/>
</dbReference>